<dbReference type="GeneID" id="92037770"/>
<dbReference type="RefSeq" id="XP_066674483.1">
    <property type="nucleotide sequence ID" value="XM_066804710.1"/>
</dbReference>
<accession>A0ABR1XAI5</accession>
<protein>
    <submittedName>
        <fullName evidence="1">Uncharacterized protein</fullName>
    </submittedName>
</protein>
<sequence>MSSPNIKAIFANASEEELRKEWRISLLLTLPCRIAVFRQAHPKTSRSPVWRTATESFEQELDELDHTRDTAKAREIMSRVLKAAQETALSMAE</sequence>
<dbReference type="Proteomes" id="UP001433268">
    <property type="component" value="Unassembled WGS sequence"/>
</dbReference>
<gene>
    <name evidence="1" type="ORF">PG997_000395</name>
</gene>
<organism evidence="1 2">
    <name type="scientific">Apiospora hydei</name>
    <dbReference type="NCBI Taxonomy" id="1337664"/>
    <lineage>
        <taxon>Eukaryota</taxon>
        <taxon>Fungi</taxon>
        <taxon>Dikarya</taxon>
        <taxon>Ascomycota</taxon>
        <taxon>Pezizomycotina</taxon>
        <taxon>Sordariomycetes</taxon>
        <taxon>Xylariomycetidae</taxon>
        <taxon>Amphisphaeriales</taxon>
        <taxon>Apiosporaceae</taxon>
        <taxon>Apiospora</taxon>
    </lineage>
</organism>
<dbReference type="EMBL" id="JAQQWN010000002">
    <property type="protein sequence ID" value="KAK8093710.1"/>
    <property type="molecule type" value="Genomic_DNA"/>
</dbReference>
<keyword evidence="2" id="KW-1185">Reference proteome</keyword>
<evidence type="ECO:0000313" key="1">
    <source>
        <dbReference type="EMBL" id="KAK8093710.1"/>
    </source>
</evidence>
<comment type="caution">
    <text evidence="1">The sequence shown here is derived from an EMBL/GenBank/DDBJ whole genome shotgun (WGS) entry which is preliminary data.</text>
</comment>
<name>A0ABR1XAI5_9PEZI</name>
<evidence type="ECO:0000313" key="2">
    <source>
        <dbReference type="Proteomes" id="UP001433268"/>
    </source>
</evidence>
<proteinExistence type="predicted"/>
<reference evidence="1 2" key="1">
    <citation type="submission" date="2023-01" db="EMBL/GenBank/DDBJ databases">
        <title>Analysis of 21 Apiospora genomes using comparative genomics revels a genus with tremendous synthesis potential of carbohydrate active enzymes and secondary metabolites.</title>
        <authorList>
            <person name="Sorensen T."/>
        </authorList>
    </citation>
    <scope>NUCLEOTIDE SEQUENCE [LARGE SCALE GENOMIC DNA]</scope>
    <source>
        <strain evidence="1 2">CBS 114990</strain>
    </source>
</reference>